<dbReference type="AlphaFoldDB" id="A0A6L5JW44"/>
<proteinExistence type="predicted"/>
<dbReference type="EMBL" id="WIXJ01000002">
    <property type="protein sequence ID" value="MQY50770.1"/>
    <property type="molecule type" value="Genomic_DNA"/>
</dbReference>
<protein>
    <submittedName>
        <fullName evidence="1">Uncharacterized protein</fullName>
    </submittedName>
</protein>
<sequence length="115" mass="12859">MSAAHHLQPRALIDSAAPDATRQTSIAAATKLITSLLNAVVWLISQRFSVISFHGSRDIGGDKIVIVVAPSPRLHVVFKDDCAWRQRRQDGALTIYTWFADRFGVRIEWEEVTCL</sequence>
<dbReference type="OrthoDB" id="9188296at2"/>
<evidence type="ECO:0000313" key="2">
    <source>
        <dbReference type="Proteomes" id="UP000480275"/>
    </source>
</evidence>
<comment type="caution">
    <text evidence="1">The sequence shown here is derived from an EMBL/GenBank/DDBJ whole genome shotgun (WGS) entry which is preliminary data.</text>
</comment>
<accession>A0A6L5JW44</accession>
<dbReference type="Proteomes" id="UP000480275">
    <property type="component" value="Unassembled WGS sequence"/>
</dbReference>
<evidence type="ECO:0000313" key="1">
    <source>
        <dbReference type="EMBL" id="MQY50770.1"/>
    </source>
</evidence>
<gene>
    <name evidence="1" type="ORF">GHK24_03120</name>
</gene>
<name>A0A6L5JW44_RHOTE</name>
<organism evidence="1 2">
    <name type="scientific">Rhodocyclus tenuis</name>
    <name type="common">Rhodospirillum tenue</name>
    <dbReference type="NCBI Taxonomy" id="1066"/>
    <lineage>
        <taxon>Bacteria</taxon>
        <taxon>Pseudomonadati</taxon>
        <taxon>Pseudomonadota</taxon>
        <taxon>Betaproteobacteria</taxon>
        <taxon>Rhodocyclales</taxon>
        <taxon>Rhodocyclaceae</taxon>
        <taxon>Rhodocyclus</taxon>
    </lineage>
</organism>
<reference evidence="1 2" key="1">
    <citation type="submission" date="2019-10" db="EMBL/GenBank/DDBJ databases">
        <title>Whole-genome sequence of the purple nonsulfur photosynthetic bacterium Rhodocyclus tenuis.</title>
        <authorList>
            <person name="Kyndt J.A."/>
            <person name="Meyer T.E."/>
        </authorList>
    </citation>
    <scope>NUCLEOTIDE SEQUENCE [LARGE SCALE GENOMIC DNA]</scope>
    <source>
        <strain evidence="1 2">DSM 110</strain>
    </source>
</reference>